<reference evidence="1" key="1">
    <citation type="submission" date="2021-05" db="EMBL/GenBank/DDBJ databases">
        <authorList>
            <person name="Alioto T."/>
            <person name="Alioto T."/>
            <person name="Gomez Garrido J."/>
        </authorList>
    </citation>
    <scope>NUCLEOTIDE SEQUENCE</scope>
</reference>
<evidence type="ECO:0000313" key="1">
    <source>
        <dbReference type="EMBL" id="CAG6761113.1"/>
    </source>
</evidence>
<name>A0A8D9EP14_9HEMI</name>
<protein>
    <submittedName>
        <fullName evidence="1">Uncharacterized protein</fullName>
    </submittedName>
</protein>
<dbReference type="EMBL" id="HBUF01558366">
    <property type="protein sequence ID" value="CAG6761113.1"/>
    <property type="molecule type" value="Transcribed_RNA"/>
</dbReference>
<proteinExistence type="predicted"/>
<sequence length="103" mass="12510">MKFFLDRYLHFLEIIYSRKIVIQYSVSQRSISKSPQFPHKPVQEIFNLGVSDFWYTLYSKSEGAFGFSIVANKEIQRRREFVYCCLFCRNETEKSLYLVWKVW</sequence>
<dbReference type="AlphaFoldDB" id="A0A8D9EP14"/>
<accession>A0A8D9EP14</accession>
<organism evidence="1">
    <name type="scientific">Cacopsylla melanoneura</name>
    <dbReference type="NCBI Taxonomy" id="428564"/>
    <lineage>
        <taxon>Eukaryota</taxon>
        <taxon>Metazoa</taxon>
        <taxon>Ecdysozoa</taxon>
        <taxon>Arthropoda</taxon>
        <taxon>Hexapoda</taxon>
        <taxon>Insecta</taxon>
        <taxon>Pterygota</taxon>
        <taxon>Neoptera</taxon>
        <taxon>Paraneoptera</taxon>
        <taxon>Hemiptera</taxon>
        <taxon>Sternorrhyncha</taxon>
        <taxon>Psylloidea</taxon>
        <taxon>Psyllidae</taxon>
        <taxon>Psyllinae</taxon>
        <taxon>Cacopsylla</taxon>
    </lineage>
</organism>